<name>A0A9W4XGT1_9PLEO</name>
<keyword evidence="2" id="KW-1185">Reference proteome</keyword>
<sequence length="84" mass="9290">MCEHQPKPLLFPNDSPSVVSADDTICRYMIRSLVDCMSRTRLYSHTAASSGENCFSAPNSAHPSQSPFFALKNGAYQLNHIKSL</sequence>
<gene>
    <name evidence="1" type="ORF">PDIGIT_LOCUS4413</name>
</gene>
<organism evidence="1 2">
    <name type="scientific">Periconia digitata</name>
    <dbReference type="NCBI Taxonomy" id="1303443"/>
    <lineage>
        <taxon>Eukaryota</taxon>
        <taxon>Fungi</taxon>
        <taxon>Dikarya</taxon>
        <taxon>Ascomycota</taxon>
        <taxon>Pezizomycotina</taxon>
        <taxon>Dothideomycetes</taxon>
        <taxon>Pleosporomycetidae</taxon>
        <taxon>Pleosporales</taxon>
        <taxon>Massarineae</taxon>
        <taxon>Periconiaceae</taxon>
        <taxon>Periconia</taxon>
    </lineage>
</organism>
<evidence type="ECO:0000313" key="1">
    <source>
        <dbReference type="EMBL" id="CAI6331149.1"/>
    </source>
</evidence>
<evidence type="ECO:0000313" key="2">
    <source>
        <dbReference type="Proteomes" id="UP001152607"/>
    </source>
</evidence>
<dbReference type="EMBL" id="CAOQHR010000002">
    <property type="protein sequence ID" value="CAI6331149.1"/>
    <property type="molecule type" value="Genomic_DNA"/>
</dbReference>
<comment type="caution">
    <text evidence="1">The sequence shown here is derived from an EMBL/GenBank/DDBJ whole genome shotgun (WGS) entry which is preliminary data.</text>
</comment>
<dbReference type="AlphaFoldDB" id="A0A9W4XGT1"/>
<protein>
    <submittedName>
        <fullName evidence="1">Uncharacterized protein</fullName>
    </submittedName>
</protein>
<proteinExistence type="predicted"/>
<dbReference type="Proteomes" id="UP001152607">
    <property type="component" value="Unassembled WGS sequence"/>
</dbReference>
<accession>A0A9W4XGT1</accession>
<reference evidence="1" key="1">
    <citation type="submission" date="2023-01" db="EMBL/GenBank/DDBJ databases">
        <authorList>
            <person name="Van Ghelder C."/>
            <person name="Rancurel C."/>
        </authorList>
    </citation>
    <scope>NUCLEOTIDE SEQUENCE</scope>
    <source>
        <strain evidence="1">CNCM I-4278</strain>
    </source>
</reference>